<evidence type="ECO:0000256" key="2">
    <source>
        <dbReference type="ARBA" id="ARBA00005417"/>
    </source>
</evidence>
<comment type="subcellular location">
    <subcellularLocation>
        <location evidence="1">Cell membrane</location>
    </subcellularLocation>
</comment>
<dbReference type="Gene3D" id="3.40.50.300">
    <property type="entry name" value="P-loop containing nucleotide triphosphate hydrolases"/>
    <property type="match status" value="1"/>
</dbReference>
<evidence type="ECO:0000256" key="6">
    <source>
        <dbReference type="ARBA" id="ARBA00022840"/>
    </source>
</evidence>
<dbReference type="GO" id="GO:0042626">
    <property type="term" value="F:ATPase-coupled transmembrane transporter activity"/>
    <property type="evidence" value="ECO:0007669"/>
    <property type="project" value="TreeGrafter"/>
</dbReference>
<keyword evidence="3" id="KW-0813">Transport</keyword>
<dbReference type="InterPro" id="IPR027417">
    <property type="entry name" value="P-loop_NTPase"/>
</dbReference>
<evidence type="ECO:0000256" key="4">
    <source>
        <dbReference type="ARBA" id="ARBA00022475"/>
    </source>
</evidence>
<dbReference type="GO" id="GO:0000041">
    <property type="term" value="P:transition metal ion transport"/>
    <property type="evidence" value="ECO:0007669"/>
    <property type="project" value="UniProtKB-ARBA"/>
</dbReference>
<evidence type="ECO:0000313" key="11">
    <source>
        <dbReference type="Proteomes" id="UP000197424"/>
    </source>
</evidence>
<dbReference type="GO" id="GO:0043190">
    <property type="term" value="C:ATP-binding cassette (ABC) transporter complex"/>
    <property type="evidence" value="ECO:0007669"/>
    <property type="project" value="TreeGrafter"/>
</dbReference>
<accession>A0A248LHQ0</accession>
<sequence>MSHMTVTVSRVGFCYPDGHRALDGVDFTVRPGESVAVIGANGAGKSTLLLLLTGFLFASQGEVRLGSARISKTYLPELRRHVGLVFQNPDDQLFMPTVFDDVAFGPLNMRLSAEDVRTVTMQALETVGAAHLVDRPPWQLSGGQKRAVAIAGVLAMHPDVLILDEPSDALDPGARRRLIHLLQTFEHTKIIATHDLDLVLDVCTRVIVLHEGRILADAHPLEVFADAALLARASLEKPLSLQPRGCYAYDLPATPSAVDGPPGVAWPSLGPD</sequence>
<name>A0A248LHQ0_9NEIS</name>
<evidence type="ECO:0000259" key="9">
    <source>
        <dbReference type="PROSITE" id="PS50893"/>
    </source>
</evidence>
<dbReference type="PROSITE" id="PS00211">
    <property type="entry name" value="ABC_TRANSPORTER_1"/>
    <property type="match status" value="1"/>
</dbReference>
<evidence type="ECO:0000256" key="1">
    <source>
        <dbReference type="ARBA" id="ARBA00004236"/>
    </source>
</evidence>
<organism evidence="10 11">
    <name type="scientific">Laribacter hongkongensis</name>
    <dbReference type="NCBI Taxonomy" id="168471"/>
    <lineage>
        <taxon>Bacteria</taxon>
        <taxon>Pseudomonadati</taxon>
        <taxon>Pseudomonadota</taxon>
        <taxon>Betaproteobacteria</taxon>
        <taxon>Neisseriales</taxon>
        <taxon>Aquaspirillaceae</taxon>
        <taxon>Laribacter</taxon>
    </lineage>
</organism>
<dbReference type="PANTHER" id="PTHR43553:SF24">
    <property type="entry name" value="ENERGY-COUPLING FACTOR TRANSPORTER ATP-BINDING PROTEIN ECFA1"/>
    <property type="match status" value="1"/>
</dbReference>
<evidence type="ECO:0000256" key="5">
    <source>
        <dbReference type="ARBA" id="ARBA00022741"/>
    </source>
</evidence>
<dbReference type="InterPro" id="IPR015856">
    <property type="entry name" value="ABC_transpr_CbiO/EcfA_su"/>
</dbReference>
<keyword evidence="8" id="KW-0472">Membrane</keyword>
<evidence type="ECO:0000313" key="10">
    <source>
        <dbReference type="EMBL" id="ASJ24029.1"/>
    </source>
</evidence>
<dbReference type="EMBL" id="CP022115">
    <property type="protein sequence ID" value="ASJ24029.1"/>
    <property type="molecule type" value="Genomic_DNA"/>
</dbReference>
<dbReference type="RefSeq" id="WP_088861908.1">
    <property type="nucleotide sequence ID" value="NZ_CP022115.1"/>
</dbReference>
<dbReference type="GO" id="GO:0016887">
    <property type="term" value="F:ATP hydrolysis activity"/>
    <property type="evidence" value="ECO:0007669"/>
    <property type="project" value="InterPro"/>
</dbReference>
<dbReference type="InterPro" id="IPR003439">
    <property type="entry name" value="ABC_transporter-like_ATP-bd"/>
</dbReference>
<evidence type="ECO:0000256" key="7">
    <source>
        <dbReference type="ARBA" id="ARBA00022967"/>
    </source>
</evidence>
<dbReference type="PANTHER" id="PTHR43553">
    <property type="entry name" value="HEAVY METAL TRANSPORTER"/>
    <property type="match status" value="1"/>
</dbReference>
<keyword evidence="5" id="KW-0547">Nucleotide-binding</keyword>
<protein>
    <submittedName>
        <fullName evidence="10">Cobalt ABC transporter, ATPase subunit</fullName>
    </submittedName>
</protein>
<keyword evidence="4" id="KW-1003">Cell membrane</keyword>
<dbReference type="PROSITE" id="PS50893">
    <property type="entry name" value="ABC_TRANSPORTER_2"/>
    <property type="match status" value="1"/>
</dbReference>
<dbReference type="AlphaFoldDB" id="A0A248LHQ0"/>
<comment type="similarity">
    <text evidence="2">Belongs to the ABC transporter superfamily.</text>
</comment>
<dbReference type="FunFam" id="3.40.50.300:FF:000224">
    <property type="entry name" value="Energy-coupling factor transporter ATP-binding protein EcfA"/>
    <property type="match status" value="1"/>
</dbReference>
<gene>
    <name evidence="10" type="ORF">LHGZ1_1198</name>
</gene>
<dbReference type="GO" id="GO:0005524">
    <property type="term" value="F:ATP binding"/>
    <property type="evidence" value="ECO:0007669"/>
    <property type="project" value="UniProtKB-KW"/>
</dbReference>
<dbReference type="SUPFAM" id="SSF52540">
    <property type="entry name" value="P-loop containing nucleoside triphosphate hydrolases"/>
    <property type="match status" value="1"/>
</dbReference>
<dbReference type="Pfam" id="PF00005">
    <property type="entry name" value="ABC_tran"/>
    <property type="match status" value="1"/>
</dbReference>
<evidence type="ECO:0000256" key="3">
    <source>
        <dbReference type="ARBA" id="ARBA00022448"/>
    </source>
</evidence>
<feature type="domain" description="ABC transporter" evidence="9">
    <location>
        <begin position="6"/>
        <end position="236"/>
    </location>
</feature>
<keyword evidence="6" id="KW-0067">ATP-binding</keyword>
<dbReference type="CDD" id="cd03225">
    <property type="entry name" value="ABC_cobalt_CbiO_domain1"/>
    <property type="match status" value="1"/>
</dbReference>
<proteinExistence type="inferred from homology"/>
<dbReference type="Proteomes" id="UP000197424">
    <property type="component" value="Chromosome"/>
</dbReference>
<evidence type="ECO:0000256" key="8">
    <source>
        <dbReference type="ARBA" id="ARBA00023136"/>
    </source>
</evidence>
<reference evidence="11" key="1">
    <citation type="submission" date="2017-06" db="EMBL/GenBank/DDBJ databases">
        <title>Whole genome sequence of Laribacter hongkongensis LHGZ1.</title>
        <authorList>
            <person name="Chen D."/>
            <person name="Wu H."/>
            <person name="Chen J."/>
        </authorList>
    </citation>
    <scope>NUCLEOTIDE SEQUENCE [LARGE SCALE GENOMIC DNA]</scope>
    <source>
        <strain evidence="11">LHGZ1</strain>
    </source>
</reference>
<dbReference type="OrthoDB" id="5292475at2"/>
<keyword evidence="7" id="KW-1278">Translocase</keyword>
<dbReference type="InterPro" id="IPR017871">
    <property type="entry name" value="ABC_transporter-like_CS"/>
</dbReference>
<dbReference type="SMART" id="SM00382">
    <property type="entry name" value="AAA"/>
    <property type="match status" value="1"/>
</dbReference>
<dbReference type="InterPro" id="IPR050095">
    <property type="entry name" value="ECF_ABC_transporter_ATP-bd"/>
</dbReference>
<dbReference type="InterPro" id="IPR003593">
    <property type="entry name" value="AAA+_ATPase"/>
</dbReference>